<dbReference type="Proteomes" id="UP001614394">
    <property type="component" value="Unassembled WGS sequence"/>
</dbReference>
<dbReference type="EMBL" id="JBITYG010000003">
    <property type="protein sequence ID" value="MFI9101504.1"/>
    <property type="molecule type" value="Genomic_DNA"/>
</dbReference>
<feature type="transmembrane region" description="Helical" evidence="1">
    <location>
        <begin position="20"/>
        <end position="43"/>
    </location>
</feature>
<keyword evidence="3" id="KW-1185">Reference proteome</keyword>
<organism evidence="2 3">
    <name type="scientific">Streptomyces fildesensis</name>
    <dbReference type="NCBI Taxonomy" id="375757"/>
    <lineage>
        <taxon>Bacteria</taxon>
        <taxon>Bacillati</taxon>
        <taxon>Actinomycetota</taxon>
        <taxon>Actinomycetes</taxon>
        <taxon>Kitasatosporales</taxon>
        <taxon>Streptomycetaceae</taxon>
        <taxon>Streptomyces</taxon>
    </lineage>
</organism>
<keyword evidence="1" id="KW-0472">Membrane</keyword>
<protein>
    <submittedName>
        <fullName evidence="2">Uncharacterized protein</fullName>
    </submittedName>
</protein>
<evidence type="ECO:0000313" key="3">
    <source>
        <dbReference type="Proteomes" id="UP001614394"/>
    </source>
</evidence>
<evidence type="ECO:0000256" key="1">
    <source>
        <dbReference type="SAM" id="Phobius"/>
    </source>
</evidence>
<keyword evidence="1" id="KW-1133">Transmembrane helix</keyword>
<dbReference type="RefSeq" id="WP_399648015.1">
    <property type="nucleotide sequence ID" value="NZ_JBITYG010000003.1"/>
</dbReference>
<evidence type="ECO:0000313" key="2">
    <source>
        <dbReference type="EMBL" id="MFI9101504.1"/>
    </source>
</evidence>
<accession>A0ABW8C501</accession>
<reference evidence="2 3" key="1">
    <citation type="submission" date="2024-10" db="EMBL/GenBank/DDBJ databases">
        <title>The Natural Products Discovery Center: Release of the First 8490 Sequenced Strains for Exploring Actinobacteria Biosynthetic Diversity.</title>
        <authorList>
            <person name="Kalkreuter E."/>
            <person name="Kautsar S.A."/>
            <person name="Yang D."/>
            <person name="Bader C.D."/>
            <person name="Teijaro C.N."/>
            <person name="Fluegel L."/>
            <person name="Davis C.M."/>
            <person name="Simpson J.R."/>
            <person name="Lauterbach L."/>
            <person name="Steele A.D."/>
            <person name="Gui C."/>
            <person name="Meng S."/>
            <person name="Li G."/>
            <person name="Viehrig K."/>
            <person name="Ye F."/>
            <person name="Su P."/>
            <person name="Kiefer A.F."/>
            <person name="Nichols A."/>
            <person name="Cepeda A.J."/>
            <person name="Yan W."/>
            <person name="Fan B."/>
            <person name="Jiang Y."/>
            <person name="Adhikari A."/>
            <person name="Zheng C.-J."/>
            <person name="Schuster L."/>
            <person name="Cowan T.M."/>
            <person name="Smanski M.J."/>
            <person name="Chevrette M.G."/>
            <person name="De Carvalho L.P.S."/>
            <person name="Shen B."/>
        </authorList>
    </citation>
    <scope>NUCLEOTIDE SEQUENCE [LARGE SCALE GENOMIC DNA]</scope>
    <source>
        <strain evidence="2 3">NPDC053399</strain>
    </source>
</reference>
<comment type="caution">
    <text evidence="2">The sequence shown here is derived from an EMBL/GenBank/DDBJ whole genome shotgun (WGS) entry which is preliminary data.</text>
</comment>
<sequence>MILSLPLSTLTIVVGGRRALVPAIAVAALSLLLLIGAAAPAVWSRRPARRAAALHVLNSLLGREHHPRRR</sequence>
<keyword evidence="1" id="KW-0812">Transmembrane</keyword>
<gene>
    <name evidence="2" type="ORF">ACIGXA_13370</name>
</gene>
<name>A0ABW8C501_9ACTN</name>
<proteinExistence type="predicted"/>